<sequence length="101" mass="11277">MTFRYRGQSSATLLMSDFKNLNLDDMNVDDMADDEIAELAAIQNDQISLPVYGTSEGEEATPSPKTQRAGIGKHRGVPPERQRTHSTTKLLPMVDEERQLV</sequence>
<accession>A0A7S0RFV3</accession>
<reference evidence="2" key="1">
    <citation type="submission" date="2021-01" db="EMBL/GenBank/DDBJ databases">
        <authorList>
            <person name="Corre E."/>
            <person name="Pelletier E."/>
            <person name="Niang G."/>
            <person name="Scheremetjew M."/>
            <person name="Finn R."/>
            <person name="Kale V."/>
            <person name="Holt S."/>
            <person name="Cochrane G."/>
            <person name="Meng A."/>
            <person name="Brown T."/>
            <person name="Cohen L."/>
        </authorList>
    </citation>
    <scope>NUCLEOTIDE SEQUENCE</scope>
    <source>
        <strain evidence="2">CCMP722</strain>
    </source>
</reference>
<organism evidence="2">
    <name type="scientific">Pyramimonas obovata</name>
    <dbReference type="NCBI Taxonomy" id="1411642"/>
    <lineage>
        <taxon>Eukaryota</taxon>
        <taxon>Viridiplantae</taxon>
        <taxon>Chlorophyta</taxon>
        <taxon>Pyramimonadophyceae</taxon>
        <taxon>Pyramimonadales</taxon>
        <taxon>Pyramimonadaceae</taxon>
        <taxon>Pyramimonas</taxon>
        <taxon>Pyramimonas incertae sedis</taxon>
    </lineage>
</organism>
<feature type="region of interest" description="Disordered" evidence="1">
    <location>
        <begin position="53"/>
        <end position="87"/>
    </location>
</feature>
<dbReference type="EMBL" id="HBFA01025937">
    <property type="protein sequence ID" value="CAD8676470.1"/>
    <property type="molecule type" value="Transcribed_RNA"/>
</dbReference>
<dbReference type="AlphaFoldDB" id="A0A7S0RFV3"/>
<proteinExistence type="predicted"/>
<evidence type="ECO:0000256" key="1">
    <source>
        <dbReference type="SAM" id="MobiDB-lite"/>
    </source>
</evidence>
<name>A0A7S0RFV3_9CHLO</name>
<evidence type="ECO:0000313" key="2">
    <source>
        <dbReference type="EMBL" id="CAD8676470.1"/>
    </source>
</evidence>
<gene>
    <name evidence="2" type="ORF">POBO1169_LOCUS13163</name>
</gene>
<protein>
    <submittedName>
        <fullName evidence="2">Uncharacterized protein</fullName>
    </submittedName>
</protein>